<keyword evidence="2" id="KW-1185">Reference proteome</keyword>
<proteinExistence type="predicted"/>
<dbReference type="EMBL" id="JAJSOF020000017">
    <property type="protein sequence ID" value="KAJ4439617.1"/>
    <property type="molecule type" value="Genomic_DNA"/>
</dbReference>
<comment type="caution">
    <text evidence="1">The sequence shown here is derived from an EMBL/GenBank/DDBJ whole genome shotgun (WGS) entry which is preliminary data.</text>
</comment>
<reference evidence="1 2" key="1">
    <citation type="journal article" date="2022" name="Allergy">
        <title>Genome assembly and annotation of Periplaneta americana reveal a comprehensive cockroach allergen profile.</title>
        <authorList>
            <person name="Wang L."/>
            <person name="Xiong Q."/>
            <person name="Saelim N."/>
            <person name="Wang L."/>
            <person name="Nong W."/>
            <person name="Wan A.T."/>
            <person name="Shi M."/>
            <person name="Liu X."/>
            <person name="Cao Q."/>
            <person name="Hui J.H.L."/>
            <person name="Sookrung N."/>
            <person name="Leung T.F."/>
            <person name="Tungtrongchitr A."/>
            <person name="Tsui S.K.W."/>
        </authorList>
    </citation>
    <scope>NUCLEOTIDE SEQUENCE [LARGE SCALE GENOMIC DNA]</scope>
    <source>
        <strain evidence="1">PWHHKU_190912</strain>
    </source>
</reference>
<evidence type="ECO:0000313" key="1">
    <source>
        <dbReference type="EMBL" id="KAJ4439617.1"/>
    </source>
</evidence>
<organism evidence="1 2">
    <name type="scientific">Periplaneta americana</name>
    <name type="common">American cockroach</name>
    <name type="synonym">Blatta americana</name>
    <dbReference type="NCBI Taxonomy" id="6978"/>
    <lineage>
        <taxon>Eukaryota</taxon>
        <taxon>Metazoa</taxon>
        <taxon>Ecdysozoa</taxon>
        <taxon>Arthropoda</taxon>
        <taxon>Hexapoda</taxon>
        <taxon>Insecta</taxon>
        <taxon>Pterygota</taxon>
        <taxon>Neoptera</taxon>
        <taxon>Polyneoptera</taxon>
        <taxon>Dictyoptera</taxon>
        <taxon>Blattodea</taxon>
        <taxon>Blattoidea</taxon>
        <taxon>Blattidae</taxon>
        <taxon>Blattinae</taxon>
        <taxon>Periplaneta</taxon>
    </lineage>
</organism>
<protein>
    <submittedName>
        <fullName evidence="1">Uncharacterized protein</fullName>
    </submittedName>
</protein>
<feature type="non-terminal residue" evidence="1">
    <location>
        <position position="26"/>
    </location>
</feature>
<dbReference type="Proteomes" id="UP001148838">
    <property type="component" value="Unassembled WGS sequence"/>
</dbReference>
<sequence length="26" mass="2869">MVVSVTGWILLSIIAPKSITCLPRRN</sequence>
<accession>A0ABQ8SZE9</accession>
<name>A0ABQ8SZE9_PERAM</name>
<evidence type="ECO:0000313" key="2">
    <source>
        <dbReference type="Proteomes" id="UP001148838"/>
    </source>
</evidence>
<gene>
    <name evidence="1" type="ORF">ANN_07745</name>
</gene>